<dbReference type="Gene3D" id="3.40.50.1820">
    <property type="entry name" value="alpha/beta hydrolase"/>
    <property type="match status" value="1"/>
</dbReference>
<comment type="similarity">
    <text evidence="1">Belongs to the peptidase S33 family.</text>
</comment>
<dbReference type="EMBL" id="JAUTAN010000001">
    <property type="protein sequence ID" value="MDQ1105716.1"/>
    <property type="molecule type" value="Genomic_DNA"/>
</dbReference>
<evidence type="ECO:0000256" key="4">
    <source>
        <dbReference type="SAM" id="MobiDB-lite"/>
    </source>
</evidence>
<dbReference type="PANTHER" id="PTHR43248:SF29">
    <property type="entry name" value="TRIPEPTIDYL AMINOPEPTIDASE"/>
    <property type="match status" value="1"/>
</dbReference>
<evidence type="ECO:0000259" key="5">
    <source>
        <dbReference type="Pfam" id="PF08386"/>
    </source>
</evidence>
<proteinExistence type="inferred from homology"/>
<dbReference type="SUPFAM" id="SSF53474">
    <property type="entry name" value="alpha/beta-Hydrolases"/>
    <property type="match status" value="1"/>
</dbReference>
<dbReference type="Proteomes" id="UP001239215">
    <property type="component" value="Unassembled WGS sequence"/>
</dbReference>
<dbReference type="InterPro" id="IPR051601">
    <property type="entry name" value="Serine_prot/Carboxylest_S33"/>
</dbReference>
<keyword evidence="3" id="KW-0378">Hydrolase</keyword>
<dbReference type="GO" id="GO:0016787">
    <property type="term" value="F:hydrolase activity"/>
    <property type="evidence" value="ECO:0007669"/>
    <property type="project" value="UniProtKB-KW"/>
</dbReference>
<keyword evidence="2" id="KW-0732">Signal</keyword>
<protein>
    <submittedName>
        <fullName evidence="6">Pimeloyl-ACP methyl ester carboxylesterase</fullName>
    </submittedName>
</protein>
<accession>A0AAJ1U730</accession>
<reference evidence="6" key="1">
    <citation type="submission" date="2023-07" db="EMBL/GenBank/DDBJ databases">
        <title>Functional and genomic diversity of the sorghum phyllosphere microbiome.</title>
        <authorList>
            <person name="Shade A."/>
        </authorList>
    </citation>
    <scope>NUCLEOTIDE SEQUENCE</scope>
    <source>
        <strain evidence="6">SORGH_AS_1067</strain>
    </source>
</reference>
<evidence type="ECO:0000256" key="1">
    <source>
        <dbReference type="ARBA" id="ARBA00010088"/>
    </source>
</evidence>
<evidence type="ECO:0000256" key="2">
    <source>
        <dbReference type="ARBA" id="ARBA00022729"/>
    </source>
</evidence>
<dbReference type="RefSeq" id="WP_307202219.1">
    <property type="nucleotide sequence ID" value="NZ_JAUTAN010000001.1"/>
</dbReference>
<dbReference type="Pfam" id="PF08386">
    <property type="entry name" value="Abhydrolase_4"/>
    <property type="match status" value="1"/>
</dbReference>
<dbReference type="InterPro" id="IPR013595">
    <property type="entry name" value="Pept_S33_TAP-like_C"/>
</dbReference>
<gene>
    <name evidence="6" type="ORF">QE405_003000</name>
</gene>
<feature type="domain" description="Peptidase S33 tripeptidyl aminopeptidase-like C-terminal" evidence="5">
    <location>
        <begin position="436"/>
        <end position="536"/>
    </location>
</feature>
<feature type="region of interest" description="Disordered" evidence="4">
    <location>
        <begin position="32"/>
        <end position="70"/>
    </location>
</feature>
<evidence type="ECO:0000256" key="3">
    <source>
        <dbReference type="ARBA" id="ARBA00022801"/>
    </source>
</evidence>
<feature type="compositionally biased region" description="Acidic residues" evidence="4">
    <location>
        <begin position="34"/>
        <end position="43"/>
    </location>
</feature>
<dbReference type="AlphaFoldDB" id="A0AAJ1U730"/>
<sequence>MKRSSVVWLVVGLVVALVVTVGAAATTAFLLMNGDDDGSDTSDDASPSPTERGDDRGPTGESPSPELEPFYTQSLSWDECDETAEDGRGDFECTWLEVPLDYDEPEGDTIELRVLRRAADGPADERVGSLLVNPGGPGSGGTELAAREDAYGDALLESFDIVGWDPRGTGQSSPIDCLSDADLDDYLAASGDPDTPEGVALAEEWQQRLGEGCEELSPDLVDHISTVETAKDMDVLRAVLGDDQMHYLGFSYGTTLGAVYATYFPERSERLVLDGATDPNLDRIEGSLSQTAGFELAFRNYLQACVDDGDCPVGDSVDEGLQTVQSLLDSLLAEPLPTSDPDRVLTQALGTTGIQAALYNEQNWPFLTDGLEEALGGQGDTLLLLADFYADRDFSGGYASNLMEAFYAISCLDDPTSLSPEQAAQYADDFEEAAPTFGDGGELGLGWCSAYPGRQAEEPREVTGAGAAPIVVIGTTGDPATPYEEAVAMAETLESGVLVTREGEGHTAYGSGNDCIDEAVEAFLVDGEVPEDGLVCS</sequence>
<comment type="caution">
    <text evidence="6">The sequence shown here is derived from an EMBL/GenBank/DDBJ whole genome shotgun (WGS) entry which is preliminary data.</text>
</comment>
<evidence type="ECO:0000313" key="7">
    <source>
        <dbReference type="Proteomes" id="UP001239215"/>
    </source>
</evidence>
<dbReference type="PANTHER" id="PTHR43248">
    <property type="entry name" value="2-SUCCINYL-6-HYDROXY-2,4-CYCLOHEXADIENE-1-CARBOXYLATE SYNTHASE"/>
    <property type="match status" value="1"/>
</dbReference>
<name>A0AAJ1U730_9ACTN</name>
<dbReference type="InterPro" id="IPR029058">
    <property type="entry name" value="AB_hydrolase_fold"/>
</dbReference>
<evidence type="ECO:0000313" key="6">
    <source>
        <dbReference type="EMBL" id="MDQ1105716.1"/>
    </source>
</evidence>
<organism evidence="6 7">
    <name type="scientific">Nocardioides zeae</name>
    <dbReference type="NCBI Taxonomy" id="1457234"/>
    <lineage>
        <taxon>Bacteria</taxon>
        <taxon>Bacillati</taxon>
        <taxon>Actinomycetota</taxon>
        <taxon>Actinomycetes</taxon>
        <taxon>Propionibacteriales</taxon>
        <taxon>Nocardioidaceae</taxon>
        <taxon>Nocardioides</taxon>
    </lineage>
</organism>